<evidence type="ECO:0000313" key="2">
    <source>
        <dbReference type="EMBL" id="THH23242.1"/>
    </source>
</evidence>
<keyword evidence="3" id="KW-1185">Reference proteome</keyword>
<feature type="region of interest" description="Disordered" evidence="1">
    <location>
        <begin position="162"/>
        <end position="198"/>
    </location>
</feature>
<feature type="region of interest" description="Disordered" evidence="1">
    <location>
        <begin position="237"/>
        <end position="571"/>
    </location>
</feature>
<feature type="compositionally biased region" description="Acidic residues" evidence="1">
    <location>
        <begin position="315"/>
        <end position="331"/>
    </location>
</feature>
<feature type="compositionally biased region" description="Acidic residues" evidence="1">
    <location>
        <begin position="250"/>
        <end position="265"/>
    </location>
</feature>
<feature type="compositionally biased region" description="Basic and acidic residues" evidence="1">
    <location>
        <begin position="70"/>
        <end position="79"/>
    </location>
</feature>
<gene>
    <name evidence="2" type="ORF">EUX98_g7936</name>
</gene>
<feature type="compositionally biased region" description="Basic and acidic residues" evidence="1">
    <location>
        <begin position="510"/>
        <end position="521"/>
    </location>
</feature>
<feature type="compositionally biased region" description="Acidic residues" evidence="1">
    <location>
        <begin position="496"/>
        <end position="509"/>
    </location>
</feature>
<dbReference type="Proteomes" id="UP000308730">
    <property type="component" value="Unassembled WGS sequence"/>
</dbReference>
<sequence length="600" mass="66262">MRLRNRKALEDKTPRNSPRPAKLRSPASKQASSAKAKRVSSPRVPSPLISKPRLPTPIEDVEEAPGTPGRDLESFDRDFSPSAAASARKGMPIQSTPLPVARRKPSRIPAQSRLRAAAAPTYAPPTPEADRPSSPLPPSSPPSDFEFTRKRISAIPIIPRLTEGIDEERSPLKLQVYRDPSPVEEEPEPAPVVQREASSDDPFGFLVVERKLKAQRAARKHPHRVISLAPVFKELARDSSEERVLPLRSDDDDLYADYPAEDADENKENIPLPHFSEESLQKVEGGDKDDEEDDDKENQFDYVLSSEIHPPPLADADEDADDTRPDAEEEEPAHPSRTRSTTEDSYDPLRTPHAAHVSKEIYPIRSPYSTQSTPCDRDLVIDSAPSSPSPSKPLQFATPLQSTRSTRKLGEMYKQSQEKVKGKRPAVPELSGSSAKNARVEREVVDEPQAPVESETPVRRPVRRSTRISAPQAGPSEPSPVRRTRTAAKRAPSPDSESESDAEGTEDDERSTKGKQKERPAVTKKAKASVGAPPTARRGRKVVKTVTKQTRQSVKAKGKRKATVLEDEDEEAAKARLARIDYFKKLDSDYSLAKENVSAS</sequence>
<protein>
    <submittedName>
        <fullName evidence="2">Uncharacterized protein</fullName>
    </submittedName>
</protein>
<feature type="compositionally biased region" description="Low complexity" evidence="1">
    <location>
        <begin position="24"/>
        <end position="34"/>
    </location>
</feature>
<feature type="compositionally biased region" description="Acidic residues" evidence="1">
    <location>
        <begin position="287"/>
        <end position="296"/>
    </location>
</feature>
<feature type="compositionally biased region" description="Basic and acidic residues" evidence="1">
    <location>
        <begin position="237"/>
        <end position="249"/>
    </location>
</feature>
<reference evidence="2 3" key="1">
    <citation type="submission" date="2019-02" db="EMBL/GenBank/DDBJ databases">
        <title>Genome sequencing of the rare red list fungi Antrodiella citrinella (Flaviporus citrinellus).</title>
        <authorList>
            <person name="Buettner E."/>
            <person name="Kellner H."/>
        </authorList>
    </citation>
    <scope>NUCLEOTIDE SEQUENCE [LARGE SCALE GENOMIC DNA]</scope>
    <source>
        <strain evidence="2 3">DSM 108506</strain>
    </source>
</reference>
<name>A0A4S4MCL8_9APHY</name>
<comment type="caution">
    <text evidence="2">The sequence shown here is derived from an EMBL/GenBank/DDBJ whole genome shotgun (WGS) entry which is preliminary data.</text>
</comment>
<feature type="compositionally biased region" description="Basic and acidic residues" evidence="1">
    <location>
        <begin position="275"/>
        <end position="286"/>
    </location>
</feature>
<accession>A0A4S4MCL8</accession>
<evidence type="ECO:0000313" key="3">
    <source>
        <dbReference type="Proteomes" id="UP000308730"/>
    </source>
</evidence>
<feature type="compositionally biased region" description="Basic and acidic residues" evidence="1">
    <location>
        <begin position="408"/>
        <end position="420"/>
    </location>
</feature>
<feature type="region of interest" description="Disordered" evidence="1">
    <location>
        <begin position="1"/>
        <end position="150"/>
    </location>
</feature>
<organism evidence="2 3">
    <name type="scientific">Antrodiella citrinella</name>
    <dbReference type="NCBI Taxonomy" id="2447956"/>
    <lineage>
        <taxon>Eukaryota</taxon>
        <taxon>Fungi</taxon>
        <taxon>Dikarya</taxon>
        <taxon>Basidiomycota</taxon>
        <taxon>Agaricomycotina</taxon>
        <taxon>Agaricomycetes</taxon>
        <taxon>Polyporales</taxon>
        <taxon>Steccherinaceae</taxon>
        <taxon>Antrodiella</taxon>
    </lineage>
</organism>
<dbReference type="EMBL" id="SGPM01000375">
    <property type="protein sequence ID" value="THH23242.1"/>
    <property type="molecule type" value="Genomic_DNA"/>
</dbReference>
<dbReference type="OrthoDB" id="2803148at2759"/>
<evidence type="ECO:0000256" key="1">
    <source>
        <dbReference type="SAM" id="MobiDB-lite"/>
    </source>
</evidence>
<dbReference type="AlphaFoldDB" id="A0A4S4MCL8"/>
<proteinExistence type="predicted"/>